<dbReference type="AlphaFoldDB" id="A0A3B4DPI1"/>
<dbReference type="GO" id="GO:0001819">
    <property type="term" value="P:positive regulation of cytokine production"/>
    <property type="evidence" value="ECO:0007669"/>
    <property type="project" value="TreeGrafter"/>
</dbReference>
<evidence type="ECO:0000313" key="1">
    <source>
        <dbReference type="Ensembl" id="ENSPNAP00000025378.1"/>
    </source>
</evidence>
<organism evidence="1 2">
    <name type="scientific">Pygocentrus nattereri</name>
    <name type="common">Red-bellied piranha</name>
    <dbReference type="NCBI Taxonomy" id="42514"/>
    <lineage>
        <taxon>Eukaryota</taxon>
        <taxon>Metazoa</taxon>
        <taxon>Chordata</taxon>
        <taxon>Craniata</taxon>
        <taxon>Vertebrata</taxon>
        <taxon>Euteleostomi</taxon>
        <taxon>Actinopterygii</taxon>
        <taxon>Neopterygii</taxon>
        <taxon>Teleostei</taxon>
        <taxon>Ostariophysi</taxon>
        <taxon>Characiformes</taxon>
        <taxon>Characoidei</taxon>
        <taxon>Pygocentrus</taxon>
    </lineage>
</organism>
<dbReference type="Ensembl" id="ENSPNAT00000007812.2">
    <property type="protein sequence ID" value="ENSPNAP00000025378.1"/>
    <property type="gene ID" value="ENSPNAG00000010388.2"/>
</dbReference>
<accession>A0A3B4DPI1</accession>
<dbReference type="InterPro" id="IPR037443">
    <property type="entry name" value="LURAP1"/>
</dbReference>
<sequence>MEAENMKASSVDLRNLEAKVGMKTPDSLLRWMQADVLDCDLLESECLPSDLFTKIETIKLEMRKLRSADVKILQQLEALSEEMECVRWLWEERSFHTSLTTNQNGQNETFISNSQIVSDLDQENGKTRLTSAEHAELYGYESGTDRSVVSRSSDHSTMRPELQEAPVFDEETINGYQGLLLGRVESLEAQAPRPKEEQNDPDPYLLAGELLLGYDVRWRWVEREDDVMFL</sequence>
<dbReference type="Pfam" id="PF14854">
    <property type="entry name" value="LURAP"/>
    <property type="match status" value="1"/>
</dbReference>
<reference evidence="1 2" key="1">
    <citation type="submission" date="2020-10" db="EMBL/GenBank/DDBJ databases">
        <title>Pygocentrus nattereri (red-bellied piranha) genome, fPygNat1, primary haplotype.</title>
        <authorList>
            <person name="Myers G."/>
            <person name="Meyer A."/>
            <person name="Karagic N."/>
            <person name="Pippel M."/>
            <person name="Winkler S."/>
            <person name="Tracey A."/>
            <person name="Wood J."/>
            <person name="Formenti G."/>
            <person name="Howe K."/>
            <person name="Fedrigo O."/>
            <person name="Jarvis E.D."/>
        </authorList>
    </citation>
    <scope>NUCLEOTIDE SEQUENCE [LARGE SCALE GENOMIC DNA]</scope>
</reference>
<name>A0A3B4DPI1_PYGNA</name>
<dbReference type="STRING" id="42514.ENSPNAP00000025378"/>
<dbReference type="Proteomes" id="UP001501920">
    <property type="component" value="Chromosome 2"/>
</dbReference>
<dbReference type="GO" id="GO:0043123">
    <property type="term" value="P:positive regulation of canonical NF-kappaB signal transduction"/>
    <property type="evidence" value="ECO:0007669"/>
    <property type="project" value="InterPro"/>
</dbReference>
<gene>
    <name evidence="1" type="primary">ANP32E</name>
</gene>
<keyword evidence="2" id="KW-1185">Reference proteome</keyword>
<dbReference type="PANTHER" id="PTHR33767:SF2">
    <property type="entry name" value="LEUCINE RICH ADAPTOR PROTEIN 1"/>
    <property type="match status" value="1"/>
</dbReference>
<dbReference type="InterPro" id="IPR039499">
    <property type="entry name" value="LURA1/LRA25"/>
</dbReference>
<reference evidence="1" key="2">
    <citation type="submission" date="2025-08" db="UniProtKB">
        <authorList>
            <consortium name="Ensembl"/>
        </authorList>
    </citation>
    <scope>IDENTIFICATION</scope>
</reference>
<reference evidence="1" key="3">
    <citation type="submission" date="2025-09" db="UniProtKB">
        <authorList>
            <consortium name="Ensembl"/>
        </authorList>
    </citation>
    <scope>IDENTIFICATION</scope>
</reference>
<dbReference type="GeneTree" id="ENSGT01110000268369"/>
<dbReference type="PANTHER" id="PTHR33767">
    <property type="entry name" value="LEUCINE RICH ADAPTOR PROTEIN 1-LIKE"/>
    <property type="match status" value="1"/>
</dbReference>
<evidence type="ECO:0008006" key="3">
    <source>
        <dbReference type="Google" id="ProtNLM"/>
    </source>
</evidence>
<proteinExistence type="predicted"/>
<dbReference type="OrthoDB" id="8911462at2759"/>
<evidence type="ECO:0000313" key="2">
    <source>
        <dbReference type="Proteomes" id="UP001501920"/>
    </source>
</evidence>
<protein>
    <recommendedName>
        <fullName evidence="3">Leucine rich adaptor protein 1</fullName>
    </recommendedName>
</protein>